<keyword evidence="8" id="KW-1003">Cell membrane</keyword>
<comment type="caution">
    <text evidence="9">The sequence shown here is derived from an EMBL/GenBank/DDBJ whole genome shotgun (WGS) entry which is preliminary data.</text>
</comment>
<dbReference type="PATRIC" id="fig|1423.173.peg.4555"/>
<gene>
    <name evidence="8" type="primary">atpH</name>
    <name evidence="9" type="ORF">SC09_contig4orf00988</name>
</gene>
<reference evidence="9 10" key="1">
    <citation type="submission" date="2014-12" db="EMBL/GenBank/DDBJ databases">
        <title>Comparative genome analysis of Bacillus coagulans HM-08, Clostridium butyricum HM-68, Bacillus subtilis HM-66 and Bacillus licheniformis BL-09.</title>
        <authorList>
            <person name="Zhang H."/>
        </authorList>
    </citation>
    <scope>NUCLEOTIDE SEQUENCE [LARGE SCALE GENOMIC DNA]</scope>
    <source>
        <strain evidence="9 10">HM-66</strain>
    </source>
</reference>
<keyword evidence="6 8" id="KW-0139">CF(1)</keyword>
<dbReference type="NCBIfam" id="TIGR01145">
    <property type="entry name" value="ATP_synt_delta"/>
    <property type="match status" value="1"/>
</dbReference>
<dbReference type="EMBL" id="JXBC01000013">
    <property type="protein sequence ID" value="KIU06012.1"/>
    <property type="molecule type" value="Genomic_DNA"/>
</dbReference>
<dbReference type="Pfam" id="PF00213">
    <property type="entry name" value="OSCP"/>
    <property type="match status" value="1"/>
</dbReference>
<dbReference type="InterPro" id="IPR026015">
    <property type="entry name" value="ATP_synth_OSCP/delta_N_sf"/>
</dbReference>
<dbReference type="NCBIfam" id="NF004403">
    <property type="entry name" value="PRK05758.2-4"/>
    <property type="match status" value="1"/>
</dbReference>
<dbReference type="AlphaFoldDB" id="A0A0D1KIP4"/>
<dbReference type="PRINTS" id="PR00125">
    <property type="entry name" value="ATPASEDELTA"/>
</dbReference>
<sequence>MSGSAVSKRYASALFDIANESAQLNQVEEELTVVKQVFQNEKALNDVLNHPKVPAAKKKELIQNAFGSLSQSVLNTIFLLIDRHRAAIVSELTDEFIKLANEARQTEDAIVYSVKPLTDAEMLPLSQVFAKKAGVASLRIRNEVQTDLIGGIKVRIGNRIYDGSVSGKLQRIERQLAGENR</sequence>
<dbReference type="Gene3D" id="1.10.520.20">
    <property type="entry name" value="N-terminal domain of the delta subunit of the F1F0-ATP synthase"/>
    <property type="match status" value="1"/>
</dbReference>
<protein>
    <recommendedName>
        <fullName evidence="8">ATP synthase subunit delta</fullName>
    </recommendedName>
    <alternativeName>
        <fullName evidence="8">ATP synthase F(1) sector subunit delta</fullName>
    </alternativeName>
    <alternativeName>
        <fullName evidence="8">F-type ATPase subunit delta</fullName>
        <shortName evidence="8">F-ATPase subunit delta</shortName>
    </alternativeName>
</protein>
<keyword evidence="3 8" id="KW-0375">Hydrogen ion transport</keyword>
<keyword evidence="5 8" id="KW-0472">Membrane</keyword>
<evidence type="ECO:0000256" key="3">
    <source>
        <dbReference type="ARBA" id="ARBA00022781"/>
    </source>
</evidence>
<dbReference type="STRING" id="483913.AN935_18640"/>
<evidence type="ECO:0000256" key="6">
    <source>
        <dbReference type="ARBA" id="ARBA00023196"/>
    </source>
</evidence>
<evidence type="ECO:0000313" key="10">
    <source>
        <dbReference type="Proteomes" id="UP000032247"/>
    </source>
</evidence>
<dbReference type="PANTHER" id="PTHR11910">
    <property type="entry name" value="ATP SYNTHASE DELTA CHAIN"/>
    <property type="match status" value="1"/>
</dbReference>
<evidence type="ECO:0000256" key="5">
    <source>
        <dbReference type="ARBA" id="ARBA00023136"/>
    </source>
</evidence>
<name>A0A0D1KIP4_BACIU</name>
<dbReference type="PROSITE" id="PS00389">
    <property type="entry name" value="ATPASE_DELTA"/>
    <property type="match status" value="1"/>
</dbReference>
<accession>A0A0D1KIP4</accession>
<dbReference type="Proteomes" id="UP000032247">
    <property type="component" value="Unassembled WGS sequence"/>
</dbReference>
<evidence type="ECO:0000313" key="9">
    <source>
        <dbReference type="EMBL" id="KIU06012.1"/>
    </source>
</evidence>
<comment type="function">
    <text evidence="8">F(1)F(0) ATP synthase produces ATP from ADP in the presence of a proton or sodium gradient. F-type ATPases consist of two structural domains, F(1) containing the extramembraneous catalytic core and F(0) containing the membrane proton channel, linked together by a central stalk and a peripheral stalk. During catalysis, ATP synthesis in the catalytic domain of F(1) is coupled via a rotary mechanism of the central stalk subunits to proton translocation.</text>
</comment>
<evidence type="ECO:0000256" key="8">
    <source>
        <dbReference type="HAMAP-Rule" id="MF_01416"/>
    </source>
</evidence>
<keyword evidence="4 8" id="KW-0406">Ion transport</keyword>
<evidence type="ECO:0000256" key="1">
    <source>
        <dbReference type="ARBA" id="ARBA00004370"/>
    </source>
</evidence>
<dbReference type="InterPro" id="IPR000711">
    <property type="entry name" value="ATPase_OSCP/dsu"/>
</dbReference>
<proteinExistence type="inferred from homology"/>
<evidence type="ECO:0000256" key="7">
    <source>
        <dbReference type="ARBA" id="ARBA00023310"/>
    </source>
</evidence>
<dbReference type="HAMAP" id="MF_01416">
    <property type="entry name" value="ATP_synth_delta_bact"/>
    <property type="match status" value="1"/>
</dbReference>
<dbReference type="GO" id="GO:0046933">
    <property type="term" value="F:proton-transporting ATP synthase activity, rotational mechanism"/>
    <property type="evidence" value="ECO:0007669"/>
    <property type="project" value="UniProtKB-UniRule"/>
</dbReference>
<dbReference type="InterPro" id="IPR020781">
    <property type="entry name" value="ATPase_OSCP/d_CS"/>
</dbReference>
<organism evidence="9 10">
    <name type="scientific">Bacillus subtilis</name>
    <dbReference type="NCBI Taxonomy" id="1423"/>
    <lineage>
        <taxon>Bacteria</taxon>
        <taxon>Bacillati</taxon>
        <taxon>Bacillota</taxon>
        <taxon>Bacilli</taxon>
        <taxon>Bacillales</taxon>
        <taxon>Bacillaceae</taxon>
        <taxon>Bacillus</taxon>
    </lineage>
</organism>
<dbReference type="GO" id="GO:0005886">
    <property type="term" value="C:plasma membrane"/>
    <property type="evidence" value="ECO:0007669"/>
    <property type="project" value="UniProtKB-SubCell"/>
</dbReference>
<comment type="similarity">
    <text evidence="8">Belongs to the ATPase delta chain family.</text>
</comment>
<keyword evidence="7 8" id="KW-0066">ATP synthesis</keyword>
<evidence type="ECO:0000256" key="4">
    <source>
        <dbReference type="ARBA" id="ARBA00023065"/>
    </source>
</evidence>
<comment type="function">
    <text evidence="8">This protein is part of the stalk that links CF(0) to CF(1). It either transmits conformational changes from CF(0) to CF(1) or is implicated in proton conduction.</text>
</comment>
<comment type="subcellular location">
    <subcellularLocation>
        <location evidence="8">Cell membrane</location>
        <topology evidence="8">Peripheral membrane protein</topology>
    </subcellularLocation>
    <subcellularLocation>
        <location evidence="1">Membrane</location>
    </subcellularLocation>
</comment>
<dbReference type="SUPFAM" id="SSF47928">
    <property type="entry name" value="N-terminal domain of the delta subunit of the F1F0-ATP synthase"/>
    <property type="match status" value="1"/>
</dbReference>
<dbReference type="GO" id="GO:0045259">
    <property type="term" value="C:proton-transporting ATP synthase complex"/>
    <property type="evidence" value="ECO:0007669"/>
    <property type="project" value="UniProtKB-KW"/>
</dbReference>
<keyword evidence="2 8" id="KW-0813">Transport</keyword>
<evidence type="ECO:0000256" key="2">
    <source>
        <dbReference type="ARBA" id="ARBA00022448"/>
    </source>
</evidence>